<sequence length="154" mass="18459">MIRSCLMIHLKLILFNIRKRFYNEDTNASIVWDLIQWCSVSYLVKIKSQLNYNIHFLILLFLIEARSDTEIFKTKLDRVYFREDYIGGFQALERGFVLLDIEKALNIVEEVAYKHKLRHGRPLILIINNEYIYRFDETLLLEVSASFGIDEYER</sequence>
<dbReference type="AlphaFoldDB" id="A0A2N1MDQ0"/>
<organism evidence="1 2">
    <name type="scientific">Rhizophagus irregularis</name>
    <dbReference type="NCBI Taxonomy" id="588596"/>
    <lineage>
        <taxon>Eukaryota</taxon>
        <taxon>Fungi</taxon>
        <taxon>Fungi incertae sedis</taxon>
        <taxon>Mucoromycota</taxon>
        <taxon>Glomeromycotina</taxon>
        <taxon>Glomeromycetes</taxon>
        <taxon>Glomerales</taxon>
        <taxon>Glomeraceae</taxon>
        <taxon>Rhizophagus</taxon>
    </lineage>
</organism>
<protein>
    <submittedName>
        <fullName evidence="1">Uncharacterized protein</fullName>
    </submittedName>
</protein>
<accession>A0A2N1MDQ0</accession>
<proteinExistence type="predicted"/>
<dbReference type="VEuPathDB" id="FungiDB:RhiirA1_462469"/>
<evidence type="ECO:0000313" key="2">
    <source>
        <dbReference type="Proteomes" id="UP000233469"/>
    </source>
</evidence>
<name>A0A2N1MDQ0_9GLOM</name>
<reference evidence="1 2" key="1">
    <citation type="submission" date="2016-04" db="EMBL/GenBank/DDBJ databases">
        <title>Genome analyses suggest a sexual origin of heterokaryosis in a supposedly ancient asexual fungus.</title>
        <authorList>
            <person name="Ropars J."/>
            <person name="Sedzielewska K."/>
            <person name="Noel J."/>
            <person name="Charron P."/>
            <person name="Farinelli L."/>
            <person name="Marton T."/>
            <person name="Kruger M."/>
            <person name="Pelin A."/>
            <person name="Brachmann A."/>
            <person name="Corradi N."/>
        </authorList>
    </citation>
    <scope>NUCLEOTIDE SEQUENCE [LARGE SCALE GENOMIC DNA]</scope>
    <source>
        <strain evidence="1 2">C2</strain>
    </source>
</reference>
<evidence type="ECO:0000313" key="1">
    <source>
        <dbReference type="EMBL" id="PKK59761.1"/>
    </source>
</evidence>
<dbReference type="Proteomes" id="UP000233469">
    <property type="component" value="Unassembled WGS sequence"/>
</dbReference>
<dbReference type="EMBL" id="LLXL01002888">
    <property type="protein sequence ID" value="PKK59761.1"/>
    <property type="molecule type" value="Genomic_DNA"/>
</dbReference>
<dbReference type="VEuPathDB" id="FungiDB:FUN_001807"/>
<gene>
    <name evidence="1" type="ORF">RhiirC2_794354</name>
</gene>
<reference evidence="1 2" key="2">
    <citation type="submission" date="2017-10" db="EMBL/GenBank/DDBJ databases">
        <title>Extensive intraspecific genome diversity in a model arbuscular mycorrhizal fungus.</title>
        <authorList>
            <person name="Chen E.C.H."/>
            <person name="Morin E."/>
            <person name="Baudet D."/>
            <person name="Noel J."/>
            <person name="Ndikumana S."/>
            <person name="Charron P."/>
            <person name="St-Onge C."/>
            <person name="Giorgi J."/>
            <person name="Grigoriev I.V."/>
            <person name="Roux C."/>
            <person name="Martin F.M."/>
            <person name="Corradi N."/>
        </authorList>
    </citation>
    <scope>NUCLEOTIDE SEQUENCE [LARGE SCALE GENOMIC DNA]</scope>
    <source>
        <strain evidence="1 2">C2</strain>
    </source>
</reference>
<comment type="caution">
    <text evidence="1">The sequence shown here is derived from an EMBL/GenBank/DDBJ whole genome shotgun (WGS) entry which is preliminary data.</text>
</comment>